<evidence type="ECO:0000313" key="2">
    <source>
        <dbReference type="Proteomes" id="UP000054018"/>
    </source>
</evidence>
<name>A0A0C9ZDI9_9AGAM</name>
<dbReference type="AlphaFoldDB" id="A0A0C9ZDI9"/>
<gene>
    <name evidence="1" type="ORF">PISMIDRAFT_183776</name>
</gene>
<accession>A0A0C9ZDI9</accession>
<keyword evidence="2" id="KW-1185">Reference proteome</keyword>
<dbReference type="HOGENOM" id="CLU_2414131_0_0_1"/>
<reference evidence="2" key="2">
    <citation type="submission" date="2015-01" db="EMBL/GenBank/DDBJ databases">
        <title>Evolutionary Origins and Diversification of the Mycorrhizal Mutualists.</title>
        <authorList>
            <consortium name="DOE Joint Genome Institute"/>
            <consortium name="Mycorrhizal Genomics Consortium"/>
            <person name="Kohler A."/>
            <person name="Kuo A."/>
            <person name="Nagy L.G."/>
            <person name="Floudas D."/>
            <person name="Copeland A."/>
            <person name="Barry K.W."/>
            <person name="Cichocki N."/>
            <person name="Veneault-Fourrey C."/>
            <person name="LaButti K."/>
            <person name="Lindquist E.A."/>
            <person name="Lipzen A."/>
            <person name="Lundell T."/>
            <person name="Morin E."/>
            <person name="Murat C."/>
            <person name="Riley R."/>
            <person name="Ohm R."/>
            <person name="Sun H."/>
            <person name="Tunlid A."/>
            <person name="Henrissat B."/>
            <person name="Grigoriev I.V."/>
            <person name="Hibbett D.S."/>
            <person name="Martin F."/>
        </authorList>
    </citation>
    <scope>NUCLEOTIDE SEQUENCE [LARGE SCALE GENOMIC DNA]</scope>
    <source>
        <strain evidence="2">441</strain>
    </source>
</reference>
<sequence>MSAKTSNLSRDASSNCMDRMFRHDKFKYCLPHRTSSSVCLCRGRSSVQLQISAKRPYLIFLRFRGSFTVLCKAVSTYPPLGLVHRRQLNCST</sequence>
<dbReference type="EMBL" id="KN833696">
    <property type="protein sequence ID" value="KIK27391.1"/>
    <property type="molecule type" value="Genomic_DNA"/>
</dbReference>
<proteinExistence type="predicted"/>
<reference evidence="1 2" key="1">
    <citation type="submission" date="2014-04" db="EMBL/GenBank/DDBJ databases">
        <authorList>
            <consortium name="DOE Joint Genome Institute"/>
            <person name="Kuo A."/>
            <person name="Kohler A."/>
            <person name="Costa M.D."/>
            <person name="Nagy L.G."/>
            <person name="Floudas D."/>
            <person name="Copeland A."/>
            <person name="Barry K.W."/>
            <person name="Cichocki N."/>
            <person name="Veneault-Fourrey C."/>
            <person name="LaButti K."/>
            <person name="Lindquist E.A."/>
            <person name="Lipzen A."/>
            <person name="Lundell T."/>
            <person name="Morin E."/>
            <person name="Murat C."/>
            <person name="Sun H."/>
            <person name="Tunlid A."/>
            <person name="Henrissat B."/>
            <person name="Grigoriev I.V."/>
            <person name="Hibbett D.S."/>
            <person name="Martin F."/>
            <person name="Nordberg H.P."/>
            <person name="Cantor M.N."/>
            <person name="Hua S.X."/>
        </authorList>
    </citation>
    <scope>NUCLEOTIDE SEQUENCE [LARGE SCALE GENOMIC DNA]</scope>
    <source>
        <strain evidence="1 2">441</strain>
    </source>
</reference>
<protein>
    <submittedName>
        <fullName evidence="1">Uncharacterized protein</fullName>
    </submittedName>
</protein>
<organism evidence="1 2">
    <name type="scientific">Pisolithus microcarpus 441</name>
    <dbReference type="NCBI Taxonomy" id="765257"/>
    <lineage>
        <taxon>Eukaryota</taxon>
        <taxon>Fungi</taxon>
        <taxon>Dikarya</taxon>
        <taxon>Basidiomycota</taxon>
        <taxon>Agaricomycotina</taxon>
        <taxon>Agaricomycetes</taxon>
        <taxon>Agaricomycetidae</taxon>
        <taxon>Boletales</taxon>
        <taxon>Sclerodermatineae</taxon>
        <taxon>Pisolithaceae</taxon>
        <taxon>Pisolithus</taxon>
    </lineage>
</organism>
<evidence type="ECO:0000313" key="1">
    <source>
        <dbReference type="EMBL" id="KIK27391.1"/>
    </source>
</evidence>
<dbReference type="Proteomes" id="UP000054018">
    <property type="component" value="Unassembled WGS sequence"/>
</dbReference>